<proteinExistence type="predicted"/>
<gene>
    <name evidence="2" type="ORF">GCM10011312_24030</name>
</gene>
<sequence>MSEHVRVLTDSAIVINRIVQLLDEEKIPSIIKDNVESARLAGFGIPSNDVDLYVDTSDVNSAEMIIKSFIKKDGQQ</sequence>
<evidence type="ECO:0000313" key="3">
    <source>
        <dbReference type="Proteomes" id="UP000652231"/>
    </source>
</evidence>
<protein>
    <recommendedName>
        <fullName evidence="1">DUF2007 domain-containing protein</fullName>
    </recommendedName>
</protein>
<comment type="caution">
    <text evidence="2">The sequence shown here is derived from an EMBL/GenBank/DDBJ whole genome shotgun (WGS) entry which is preliminary data.</text>
</comment>
<evidence type="ECO:0000313" key="2">
    <source>
        <dbReference type="EMBL" id="GGD99725.1"/>
    </source>
</evidence>
<dbReference type="Proteomes" id="UP000652231">
    <property type="component" value="Unassembled WGS sequence"/>
</dbReference>
<dbReference type="AlphaFoldDB" id="A0A8J2Y9P6"/>
<dbReference type="RefSeq" id="WP_188442876.1">
    <property type="nucleotide sequence ID" value="NZ_BMGK01000011.1"/>
</dbReference>
<accession>A0A8J2Y9P6</accession>
<dbReference type="Pfam" id="PF09413">
    <property type="entry name" value="DUF2007"/>
    <property type="match status" value="1"/>
</dbReference>
<keyword evidence="3" id="KW-1185">Reference proteome</keyword>
<dbReference type="InterPro" id="IPR018551">
    <property type="entry name" value="DUF2007"/>
</dbReference>
<evidence type="ECO:0000259" key="1">
    <source>
        <dbReference type="Pfam" id="PF09413"/>
    </source>
</evidence>
<name>A0A8J2Y9P6_9FLAO</name>
<organism evidence="2 3">
    <name type="scientific">Planktosalinus lacus</name>
    <dbReference type="NCBI Taxonomy" id="1526573"/>
    <lineage>
        <taxon>Bacteria</taxon>
        <taxon>Pseudomonadati</taxon>
        <taxon>Bacteroidota</taxon>
        <taxon>Flavobacteriia</taxon>
        <taxon>Flavobacteriales</taxon>
        <taxon>Flavobacteriaceae</taxon>
        <taxon>Planktosalinus</taxon>
    </lineage>
</organism>
<dbReference type="EMBL" id="BMGK01000011">
    <property type="protein sequence ID" value="GGD99725.1"/>
    <property type="molecule type" value="Genomic_DNA"/>
</dbReference>
<reference evidence="2" key="2">
    <citation type="submission" date="2020-09" db="EMBL/GenBank/DDBJ databases">
        <authorList>
            <person name="Sun Q."/>
            <person name="Zhou Y."/>
        </authorList>
    </citation>
    <scope>NUCLEOTIDE SEQUENCE</scope>
    <source>
        <strain evidence="2">CGMCC 1.12924</strain>
    </source>
</reference>
<reference evidence="2" key="1">
    <citation type="journal article" date="2014" name="Int. J. Syst. Evol. Microbiol.">
        <title>Complete genome sequence of Corynebacterium casei LMG S-19264T (=DSM 44701T), isolated from a smear-ripened cheese.</title>
        <authorList>
            <consortium name="US DOE Joint Genome Institute (JGI-PGF)"/>
            <person name="Walter F."/>
            <person name="Albersmeier A."/>
            <person name="Kalinowski J."/>
            <person name="Ruckert C."/>
        </authorList>
    </citation>
    <scope>NUCLEOTIDE SEQUENCE</scope>
    <source>
        <strain evidence="2">CGMCC 1.12924</strain>
    </source>
</reference>
<feature type="domain" description="DUF2007" evidence="1">
    <location>
        <begin position="9"/>
        <end position="69"/>
    </location>
</feature>